<dbReference type="OrthoDB" id="11970at2"/>
<sequence length="816" mass="95361">MGSLPSGLANHDVELLHIETENMTLVIKGKPYHEKFEGLAQYRKLDFSNPMQLKVDGEGVESVRVFDINEAKLREKYSHRPIFFENGVYTLVVSPKGNKELTFYHEHKGLRNAIDRTQLGNSYALMGSLQFLNEVGLSTFEIREEDETLLSVTIEIFPTKLDYEKDYKMLLEEVNDEIYNLAYHFIKKTYLGARTKLDGSPSPSEFFRLMQYHFDQLFKAINRIEQQPHQKLITTHTKVRGDQLGQQDHKSRQYLKKRPHLFAKVDKGIPINNQHYMPISGLNRKKEVTYDTNENRYIKWMMYRLIEKLNDLIQKLTHSRFDVNDDYDVMNHIKEMKRKLKGKRNNPFWRSIGPLDRSVMSLVLQMAPGYREAFQIYLLVSKGLALQGNIYQMSVKDVATLYEYWTYLKLGQILGRKYKVVSENIIKVNQDGLFVNLQPNSTAKRVFRHPHTSEKITLIYQKREKRLPTITQIPDTMLSIEKKGKNYEYQYVFDAKYRVDFALSNTTYARNYDGLPGPMEDDINVMHRYRDSIVIKNDGPFERKAFGAYVLFPWDNEDSYQDHKLYKSIDEVNIGGLPFLPNATTLVEQFVERLIDKSPEEIQQEGILPRGTIGEWNSSIEDKVMVLKVSSEADYQKFLQNGKIQIAADRLHTGWQDAKYISLYTTKETVENNGVTHYGEIEEVQVGEREVMLNVKGWMRLFPAIQPVGYGIANYIMTDVTNLLEAKELPELFMKSTDEKTIWRMLRRLSDRVKNKLDDKKLDMAQKVESFVIKDMKVSIRGDVILVENSDEKEFINLKSLRKQPSKVFKQIVRMF</sequence>
<feature type="domain" description="DUF2357" evidence="1">
    <location>
        <begin position="126"/>
        <end position="377"/>
    </location>
</feature>
<protein>
    <recommendedName>
        <fullName evidence="1">DUF2357 domain-containing protein</fullName>
    </recommendedName>
</protein>
<reference evidence="3" key="1">
    <citation type="submission" date="2016-10" db="EMBL/GenBank/DDBJ databases">
        <authorList>
            <person name="Varghese N."/>
            <person name="Submissions S."/>
        </authorList>
    </citation>
    <scope>NUCLEOTIDE SEQUENCE [LARGE SCALE GENOMIC DNA]</scope>
    <source>
        <strain evidence="3">CGMCC 1.3566</strain>
    </source>
</reference>
<organism evidence="2 3">
    <name type="scientific">Salinibacillus kushneri</name>
    <dbReference type="NCBI Taxonomy" id="237682"/>
    <lineage>
        <taxon>Bacteria</taxon>
        <taxon>Bacillati</taxon>
        <taxon>Bacillota</taxon>
        <taxon>Bacilli</taxon>
        <taxon>Bacillales</taxon>
        <taxon>Bacillaceae</taxon>
        <taxon>Salinibacillus</taxon>
    </lineage>
</organism>
<evidence type="ECO:0000313" key="2">
    <source>
        <dbReference type="EMBL" id="SET50267.1"/>
    </source>
</evidence>
<dbReference type="Pfam" id="PF04411">
    <property type="entry name" value="PDDEXK_7"/>
    <property type="match status" value="1"/>
</dbReference>
<gene>
    <name evidence="2" type="ORF">SAMN05421676_105120</name>
</gene>
<dbReference type="InterPro" id="IPR018633">
    <property type="entry name" value="DUF2357"/>
</dbReference>
<evidence type="ECO:0000313" key="3">
    <source>
        <dbReference type="Proteomes" id="UP000199095"/>
    </source>
</evidence>
<evidence type="ECO:0000259" key="1">
    <source>
        <dbReference type="Pfam" id="PF09823"/>
    </source>
</evidence>
<dbReference type="RefSeq" id="WP_093134375.1">
    <property type="nucleotide sequence ID" value="NZ_FOHJ01000005.1"/>
</dbReference>
<dbReference type="AlphaFoldDB" id="A0A1I0EYN5"/>
<dbReference type="Pfam" id="PF09823">
    <property type="entry name" value="DUF2357"/>
    <property type="match status" value="1"/>
</dbReference>
<proteinExistence type="predicted"/>
<dbReference type="STRING" id="237682.SAMN05421676_105120"/>
<accession>A0A1I0EYN5</accession>
<name>A0A1I0EYN5_9BACI</name>
<dbReference type="Proteomes" id="UP000199095">
    <property type="component" value="Unassembled WGS sequence"/>
</dbReference>
<keyword evidence="3" id="KW-1185">Reference proteome</keyword>
<dbReference type="EMBL" id="FOHJ01000005">
    <property type="protein sequence ID" value="SET50267.1"/>
    <property type="molecule type" value="Genomic_DNA"/>
</dbReference>
<dbReference type="InterPro" id="IPR007505">
    <property type="entry name" value="PDDEXK_7"/>
</dbReference>